<dbReference type="AlphaFoldDB" id="A0AAV4XWT4"/>
<evidence type="ECO:0000313" key="1">
    <source>
        <dbReference type="EMBL" id="GIY99197.1"/>
    </source>
</evidence>
<keyword evidence="2" id="KW-1185">Reference proteome</keyword>
<evidence type="ECO:0000313" key="2">
    <source>
        <dbReference type="Proteomes" id="UP001054945"/>
    </source>
</evidence>
<dbReference type="EMBL" id="BPLR01001020">
    <property type="protein sequence ID" value="GIY99197.1"/>
    <property type="molecule type" value="Genomic_DNA"/>
</dbReference>
<protein>
    <submittedName>
        <fullName evidence="1">Uncharacterized protein</fullName>
    </submittedName>
</protein>
<gene>
    <name evidence="1" type="ORF">CEXT_344201</name>
</gene>
<organism evidence="1 2">
    <name type="scientific">Caerostris extrusa</name>
    <name type="common">Bark spider</name>
    <name type="synonym">Caerostris bankana</name>
    <dbReference type="NCBI Taxonomy" id="172846"/>
    <lineage>
        <taxon>Eukaryota</taxon>
        <taxon>Metazoa</taxon>
        <taxon>Ecdysozoa</taxon>
        <taxon>Arthropoda</taxon>
        <taxon>Chelicerata</taxon>
        <taxon>Arachnida</taxon>
        <taxon>Araneae</taxon>
        <taxon>Araneomorphae</taxon>
        <taxon>Entelegynae</taxon>
        <taxon>Araneoidea</taxon>
        <taxon>Araneidae</taxon>
        <taxon>Caerostris</taxon>
    </lineage>
</organism>
<proteinExistence type="predicted"/>
<dbReference type="Proteomes" id="UP001054945">
    <property type="component" value="Unassembled WGS sequence"/>
</dbReference>
<accession>A0AAV4XWT4</accession>
<sequence length="76" mass="8562">MLHGHFVNFFALNYVDEEGCSDPTGKNPSKGFEKVPVFPVPVPTAMTTAVTQMTVPMITNEALHCQRLSQRKRRTR</sequence>
<comment type="caution">
    <text evidence="1">The sequence shown here is derived from an EMBL/GenBank/DDBJ whole genome shotgun (WGS) entry which is preliminary data.</text>
</comment>
<reference evidence="1 2" key="1">
    <citation type="submission" date="2021-06" db="EMBL/GenBank/DDBJ databases">
        <title>Caerostris extrusa draft genome.</title>
        <authorList>
            <person name="Kono N."/>
            <person name="Arakawa K."/>
        </authorList>
    </citation>
    <scope>NUCLEOTIDE SEQUENCE [LARGE SCALE GENOMIC DNA]</scope>
</reference>
<name>A0AAV4XWT4_CAEEX</name>